<dbReference type="SFLD" id="SFLDS00052">
    <property type="entry name" value="Ferric_Reductase_Domain"/>
    <property type="match status" value="1"/>
</dbReference>
<feature type="transmembrane region" description="Helical" evidence="11">
    <location>
        <begin position="524"/>
        <end position="547"/>
    </location>
</feature>
<dbReference type="GO" id="GO:0006826">
    <property type="term" value="P:iron ion transport"/>
    <property type="evidence" value="ECO:0007669"/>
    <property type="project" value="TreeGrafter"/>
</dbReference>
<keyword evidence="5 11" id="KW-1133">Transmembrane helix</keyword>
<dbReference type="SUPFAM" id="SSF52343">
    <property type="entry name" value="Ferredoxin reductase-like, C-terminal NADP-linked domain"/>
    <property type="match status" value="1"/>
</dbReference>
<dbReference type="SFLD" id="SFLDG01168">
    <property type="entry name" value="Ferric_reductase_subgroup_(FRE"/>
    <property type="match status" value="1"/>
</dbReference>
<dbReference type="Pfam" id="PF08030">
    <property type="entry name" value="NAD_binding_6"/>
    <property type="match status" value="1"/>
</dbReference>
<evidence type="ECO:0000256" key="2">
    <source>
        <dbReference type="ARBA" id="ARBA00006278"/>
    </source>
</evidence>
<dbReference type="EMBL" id="AZHD01000002">
    <property type="protein sequence ID" value="OAA66568.1"/>
    <property type="molecule type" value="Genomic_DNA"/>
</dbReference>
<dbReference type="GO" id="GO:0000293">
    <property type="term" value="F:ferric-chelate reductase activity"/>
    <property type="evidence" value="ECO:0007669"/>
    <property type="project" value="TreeGrafter"/>
</dbReference>
<dbReference type="InterPro" id="IPR017927">
    <property type="entry name" value="FAD-bd_FR_type"/>
</dbReference>
<keyword evidence="8 11" id="KW-0472">Membrane</keyword>
<dbReference type="GO" id="GO:0005886">
    <property type="term" value="C:plasma membrane"/>
    <property type="evidence" value="ECO:0007669"/>
    <property type="project" value="TreeGrafter"/>
</dbReference>
<feature type="domain" description="FAD-binding FR-type" evidence="13">
    <location>
        <begin position="604"/>
        <end position="755"/>
    </location>
</feature>
<dbReference type="GO" id="GO:0006879">
    <property type="term" value="P:intracellular iron ion homeostasis"/>
    <property type="evidence" value="ECO:0007669"/>
    <property type="project" value="TreeGrafter"/>
</dbReference>
<protein>
    <submittedName>
        <fullName evidence="14">Plasma membrane ferric-chelate reductase</fullName>
    </submittedName>
</protein>
<evidence type="ECO:0000256" key="12">
    <source>
        <dbReference type="SAM" id="SignalP"/>
    </source>
</evidence>
<feature type="compositionally biased region" description="Basic and acidic residues" evidence="10">
    <location>
        <begin position="833"/>
        <end position="847"/>
    </location>
</feature>
<comment type="caution">
    <text evidence="14">The sequence shown here is derived from an EMBL/GenBank/DDBJ whole genome shotgun (WGS) entry which is preliminary data.</text>
</comment>
<keyword evidence="15" id="KW-1185">Reference proteome</keyword>
<accession>A0A167YQB5</accession>
<reference evidence="14 15" key="1">
    <citation type="journal article" date="2016" name="Genome Biol. Evol.">
        <title>Divergent and convergent evolution of fungal pathogenicity.</title>
        <authorList>
            <person name="Shang Y."/>
            <person name="Xiao G."/>
            <person name="Zheng P."/>
            <person name="Cen K."/>
            <person name="Zhan S."/>
            <person name="Wang C."/>
        </authorList>
    </citation>
    <scope>NUCLEOTIDE SEQUENCE [LARGE SCALE GENOMIC DNA]</scope>
    <source>
        <strain evidence="14 15">RCEF 264</strain>
    </source>
</reference>
<proteinExistence type="inferred from homology"/>
<keyword evidence="4 11" id="KW-0812">Transmembrane</keyword>
<feature type="transmembrane region" description="Helical" evidence="11">
    <location>
        <begin position="446"/>
        <end position="465"/>
    </location>
</feature>
<dbReference type="OrthoDB" id="167398at2759"/>
<dbReference type="GO" id="GO:0015677">
    <property type="term" value="P:copper ion import"/>
    <property type="evidence" value="ECO:0007669"/>
    <property type="project" value="TreeGrafter"/>
</dbReference>
<dbReference type="PROSITE" id="PS51384">
    <property type="entry name" value="FAD_FR"/>
    <property type="match status" value="1"/>
</dbReference>
<evidence type="ECO:0000256" key="6">
    <source>
        <dbReference type="ARBA" id="ARBA00023002"/>
    </source>
</evidence>
<evidence type="ECO:0000256" key="4">
    <source>
        <dbReference type="ARBA" id="ARBA00022692"/>
    </source>
</evidence>
<keyword evidence="6" id="KW-0560">Oxidoreductase</keyword>
<keyword evidence="3" id="KW-0813">Transport</keyword>
<name>A0A167YQB5_9HYPO</name>
<dbReference type="InterPro" id="IPR013130">
    <property type="entry name" value="Fe3_Rdtase_TM_dom"/>
</dbReference>
<dbReference type="STRING" id="1081102.A0A167YQB5"/>
<evidence type="ECO:0000256" key="3">
    <source>
        <dbReference type="ARBA" id="ARBA00022448"/>
    </source>
</evidence>
<dbReference type="InterPro" id="IPR039261">
    <property type="entry name" value="FNR_nucleotide-bd"/>
</dbReference>
<dbReference type="Gene3D" id="3.40.50.80">
    <property type="entry name" value="Nucleotide-binding domain of ferredoxin-NADP reductase (FNR) module"/>
    <property type="match status" value="1"/>
</dbReference>
<dbReference type="InterPro" id="IPR051410">
    <property type="entry name" value="Ferric/Cupric_Reductase"/>
</dbReference>
<keyword evidence="9" id="KW-0325">Glycoprotein</keyword>
<feature type="transmembrane region" description="Helical" evidence="11">
    <location>
        <begin position="304"/>
        <end position="323"/>
    </location>
</feature>
<organism evidence="14 15">
    <name type="scientific">Niveomyces insectorum RCEF 264</name>
    <dbReference type="NCBI Taxonomy" id="1081102"/>
    <lineage>
        <taxon>Eukaryota</taxon>
        <taxon>Fungi</taxon>
        <taxon>Dikarya</taxon>
        <taxon>Ascomycota</taxon>
        <taxon>Pezizomycotina</taxon>
        <taxon>Sordariomycetes</taxon>
        <taxon>Hypocreomycetidae</taxon>
        <taxon>Hypocreales</taxon>
        <taxon>Cordycipitaceae</taxon>
        <taxon>Niveomyces</taxon>
    </lineage>
</organism>
<evidence type="ECO:0000313" key="15">
    <source>
        <dbReference type="Proteomes" id="UP000076874"/>
    </source>
</evidence>
<evidence type="ECO:0000259" key="13">
    <source>
        <dbReference type="PROSITE" id="PS51384"/>
    </source>
</evidence>
<evidence type="ECO:0000256" key="11">
    <source>
        <dbReference type="SAM" id="Phobius"/>
    </source>
</evidence>
<keyword evidence="7" id="KW-0406">Ion transport</keyword>
<feature type="chain" id="PRO_5007894784" evidence="12">
    <location>
        <begin position="24"/>
        <end position="937"/>
    </location>
</feature>
<dbReference type="Pfam" id="PF01794">
    <property type="entry name" value="Ferric_reduct"/>
    <property type="match status" value="1"/>
</dbReference>
<evidence type="ECO:0000256" key="8">
    <source>
        <dbReference type="ARBA" id="ARBA00023136"/>
    </source>
</evidence>
<evidence type="ECO:0000256" key="5">
    <source>
        <dbReference type="ARBA" id="ARBA00022989"/>
    </source>
</evidence>
<evidence type="ECO:0000313" key="14">
    <source>
        <dbReference type="EMBL" id="OAA66568.1"/>
    </source>
</evidence>
<evidence type="ECO:0000256" key="7">
    <source>
        <dbReference type="ARBA" id="ARBA00023065"/>
    </source>
</evidence>
<dbReference type="Proteomes" id="UP000076874">
    <property type="component" value="Unassembled WGS sequence"/>
</dbReference>
<dbReference type="PANTHER" id="PTHR32361:SF9">
    <property type="entry name" value="FERRIC REDUCTASE TRANSMEMBRANE COMPONENT 3-RELATED"/>
    <property type="match status" value="1"/>
</dbReference>
<dbReference type="AlphaFoldDB" id="A0A167YQB5"/>
<dbReference type="PANTHER" id="PTHR32361">
    <property type="entry name" value="FERRIC/CUPRIC REDUCTASE TRANSMEMBRANE COMPONENT"/>
    <property type="match status" value="1"/>
</dbReference>
<keyword evidence="12" id="KW-0732">Signal</keyword>
<feature type="signal peptide" evidence="12">
    <location>
        <begin position="1"/>
        <end position="23"/>
    </location>
</feature>
<evidence type="ECO:0000256" key="10">
    <source>
        <dbReference type="SAM" id="MobiDB-lite"/>
    </source>
</evidence>
<sequence length="937" mass="104248">MRRRFRHFLFMFGAATVHELCHAFVGYLAQGAVSANALTPPNVDHLDYGSSQSQLLDIPRGEAGRWVENILYGGSLEYYFSESDDIGQVGVPYIITSEDIAWQVDPNAISAFVQEPQTPMRKRKSGSLPHVALLLLTSTAWSGTASGADVSAPDGGGGGSMHASKQVVVRDSPDFCFRGCQLALREPQYADIQANASFLTKECSSHLLHTSLFLCLAEYCHGEGPQQLAQLNKTCSDIAHTPLPPYARVLADYPDDVRSGLRRLRRTEAGPKTNVSEVVLPSQQLYEDAYDTLENLNYVRKRHFLYGGLMFLFWFVVVVYGLCSRMVTTASRAFRLRPTKGGIVGGGGGGYQLLSGDEEVAFSNRNSLSPLRRPRVWLRRYVTLPATFGYRCAQAFFGWYTVPPRIQSLTIVAFVALNVATCVVGYKTFPGNMYWPTVSQQLYRYVSDRTGIISYINFPLIWLFGMRNNVLLWLTGWDFGTFNNFHRWVARVATVQAIVHSIGYTILVWTDGGFASFLEWWSMFFWWTGGVATIAMSLLLGLSVFWMRRHMYETFLVVHVVLSVLVLVGMAGHVSIFHGRYDGFFWVCFLVWAADRGVVRGLRILAFNLRFWNTRAHATYDPDANIVRLVIPYGSSSLYRPRPGTYYYLHVLNDRRFWESHPFTVASVGSHPQQDCNEGSMLLAGAHRTHNSTRGSGNGMRPATARAEPPSAMTFLIRPYDGFTARLRDKAQAAAPHPAQLRMLVDGPYGHSQPLDTFDAVLFVAGGSGIVVPLSYLSGFSPSQRVLHRPVRIVWAVREAAFAADVIQRDFRVVFDSASNVTIDVYVTQSPRSAERGDEYDNSRNDGVDDGGAQENAGPTGRRGTPPSWHQVRFLSGRPDVRQKVTSEAQSTTGAGRLAVVACGPALMADDARRAVVNVLGSNGAEDVEYFEESFQW</sequence>
<evidence type="ECO:0000256" key="9">
    <source>
        <dbReference type="ARBA" id="ARBA00023180"/>
    </source>
</evidence>
<dbReference type="CDD" id="cd06186">
    <property type="entry name" value="NOX_Duox_like_FAD_NADP"/>
    <property type="match status" value="1"/>
</dbReference>
<comment type="similarity">
    <text evidence="2">Belongs to the ferric reductase (FRE) family.</text>
</comment>
<gene>
    <name evidence="14" type="ORF">SPI_01144</name>
</gene>
<dbReference type="InterPro" id="IPR013121">
    <property type="entry name" value="Fe_red_NAD-bd_6"/>
</dbReference>
<comment type="subcellular location">
    <subcellularLocation>
        <location evidence="1">Membrane</location>
        <topology evidence="1">Multi-pass membrane protein</topology>
    </subcellularLocation>
</comment>
<feature type="transmembrane region" description="Helical" evidence="11">
    <location>
        <begin position="406"/>
        <end position="426"/>
    </location>
</feature>
<feature type="region of interest" description="Disordered" evidence="10">
    <location>
        <begin position="832"/>
        <end position="868"/>
    </location>
</feature>
<feature type="transmembrane region" description="Helical" evidence="11">
    <location>
        <begin position="554"/>
        <end position="577"/>
    </location>
</feature>
<evidence type="ECO:0000256" key="1">
    <source>
        <dbReference type="ARBA" id="ARBA00004141"/>
    </source>
</evidence>